<sequence>MLWGITGGYSLHVTSKNYTADKIKYFKTNEELIFDTENFRSKKEITVPRNIDTKEVYADISSGEATLLVDGQEYSLEDGQNGIVINEGVRKLQIEGEFSGSIQISSS</sequence>
<dbReference type="RefSeq" id="WP_206898109.1">
    <property type="nucleotide sequence ID" value="NZ_JAFLWI010000003.1"/>
</dbReference>
<evidence type="ECO:0000313" key="1">
    <source>
        <dbReference type="EMBL" id="MBO0481270.1"/>
    </source>
</evidence>
<gene>
    <name evidence="1" type="ORF">JZO71_02895</name>
</gene>
<keyword evidence="2" id="KW-1185">Reference proteome</keyword>
<organism evidence="1 2">
    <name type="scientific">Candidatus Enterococcus courvalinii</name>
    <dbReference type="NCBI Taxonomy" id="2815329"/>
    <lineage>
        <taxon>Bacteria</taxon>
        <taxon>Bacillati</taxon>
        <taxon>Bacillota</taxon>
        <taxon>Bacilli</taxon>
        <taxon>Lactobacillales</taxon>
        <taxon>Enterococcaceae</taxon>
        <taxon>Enterococcus</taxon>
    </lineage>
</organism>
<name>A0ABS3HXY5_9ENTE</name>
<protein>
    <recommendedName>
        <fullName evidence="3">Adhesin domain-containing protein</fullName>
    </recommendedName>
</protein>
<evidence type="ECO:0008006" key="3">
    <source>
        <dbReference type="Google" id="ProtNLM"/>
    </source>
</evidence>
<dbReference type="EMBL" id="JAFLWI010000003">
    <property type="protein sequence ID" value="MBO0481270.1"/>
    <property type="molecule type" value="Genomic_DNA"/>
</dbReference>
<evidence type="ECO:0000313" key="2">
    <source>
        <dbReference type="Proteomes" id="UP000664832"/>
    </source>
</evidence>
<proteinExistence type="predicted"/>
<comment type="caution">
    <text evidence="1">The sequence shown here is derived from an EMBL/GenBank/DDBJ whole genome shotgun (WGS) entry which is preliminary data.</text>
</comment>
<accession>A0ABS3HXY5</accession>
<reference evidence="1 2" key="1">
    <citation type="submission" date="2021-03" db="EMBL/GenBank/DDBJ databases">
        <title>Enterococcal diversity collection.</title>
        <authorList>
            <person name="Gilmore M.S."/>
            <person name="Schwartzman J."/>
            <person name="Van Tyne D."/>
            <person name="Martin M."/>
            <person name="Earl A.M."/>
            <person name="Manson A.L."/>
            <person name="Straub T."/>
            <person name="Salamzade R."/>
            <person name="Saavedra J."/>
            <person name="Lebreton F."/>
            <person name="Prichula J."/>
            <person name="Schaufler K."/>
            <person name="Gaca A."/>
            <person name="Sgardioli B."/>
            <person name="Wagenaar J."/>
            <person name="Strong T."/>
        </authorList>
    </citation>
    <scope>NUCLEOTIDE SEQUENCE [LARGE SCALE GENOMIC DNA]</scope>
    <source>
        <strain evidence="1 2">MSG2901</strain>
    </source>
</reference>
<dbReference type="Proteomes" id="UP000664832">
    <property type="component" value="Unassembled WGS sequence"/>
</dbReference>